<reference evidence="7 9" key="4">
    <citation type="submission" date="2016-01" db="EMBL/GenBank/DDBJ databases">
        <title>Microcella alkaliphila JAM AC0309 whole genome shotgun sequence.</title>
        <authorList>
            <person name="Kurata A."/>
            <person name="Hirose Y."/>
            <person name="Kishimoto N."/>
            <person name="Kobayashi T."/>
        </authorList>
    </citation>
    <scope>NUCLEOTIDE SEQUENCE [LARGE SCALE GENOMIC DNA]</scope>
    <source>
        <strain evidence="7 9">JAM AC0309</strain>
    </source>
</reference>
<dbReference type="Proteomes" id="UP000218965">
    <property type="component" value="Chromosome"/>
</dbReference>
<accession>A0A0U4WUQ0</accession>
<dbReference type="PRINTS" id="PR00107">
    <property type="entry name" value="PHOSPHOCPHPR"/>
</dbReference>
<evidence type="ECO:0000313" key="9">
    <source>
        <dbReference type="Proteomes" id="UP000218965"/>
    </source>
</evidence>
<evidence type="ECO:0000256" key="3">
    <source>
        <dbReference type="ARBA" id="ARBA00020422"/>
    </source>
</evidence>
<feature type="domain" description="HPr" evidence="6">
    <location>
        <begin position="1"/>
        <end position="87"/>
    </location>
</feature>
<dbReference type="Pfam" id="PF00381">
    <property type="entry name" value="PTS-HPr"/>
    <property type="match status" value="1"/>
</dbReference>
<dbReference type="InterPro" id="IPR050399">
    <property type="entry name" value="HPr"/>
</dbReference>
<keyword evidence="4" id="KW-0963">Cytoplasm</keyword>
<evidence type="ECO:0000313" key="10">
    <source>
        <dbReference type="Proteomes" id="UP000292408"/>
    </source>
</evidence>
<dbReference type="GO" id="GO:0009401">
    <property type="term" value="P:phosphoenolpyruvate-dependent sugar phosphotransferase system"/>
    <property type="evidence" value="ECO:0007669"/>
    <property type="project" value="UniProtKB-KW"/>
</dbReference>
<evidence type="ECO:0000259" key="6">
    <source>
        <dbReference type="PROSITE" id="PS51350"/>
    </source>
</evidence>
<dbReference type="InterPro" id="IPR001020">
    <property type="entry name" value="PTS_HPr_His_P_site"/>
</dbReference>
<dbReference type="PANTHER" id="PTHR33705:SF2">
    <property type="entry name" value="PHOSPHOCARRIER PROTEIN NPR"/>
    <property type="match status" value="1"/>
</dbReference>
<dbReference type="PROSITE" id="PS51350">
    <property type="entry name" value="PTS_HPR_DOM"/>
    <property type="match status" value="1"/>
</dbReference>
<comment type="subcellular location">
    <subcellularLocation>
        <location evidence="2">Cytoplasm</location>
    </subcellularLocation>
</comment>
<evidence type="ECO:0000256" key="5">
    <source>
        <dbReference type="ARBA" id="ARBA00022683"/>
    </source>
</evidence>
<reference evidence="8" key="5">
    <citation type="submission" date="2019-02" db="EMBL/GenBank/DDBJ databases">
        <authorList>
            <person name="Whitman W."/>
            <person name="Huntemann M."/>
            <person name="Clum A."/>
            <person name="Pillay M."/>
            <person name="Palaniappan K."/>
            <person name="Varghese N."/>
            <person name="Mikhailova N."/>
            <person name="Stamatis D."/>
            <person name="Reddy T."/>
            <person name="Daum C."/>
            <person name="Shapiro N."/>
            <person name="Ivanova N."/>
            <person name="Kyrpides N."/>
            <person name="Woyke T."/>
        </authorList>
    </citation>
    <scope>NUCLEOTIDE SEQUENCE</scope>
    <source>
        <strain evidence="8">AC4r</strain>
    </source>
</reference>
<dbReference type="AlphaFoldDB" id="A0A0U4WUQ0"/>
<gene>
    <name evidence="8" type="ORF">EV140_0738</name>
    <name evidence="7" type="ORF">MalAC0309_0723</name>
</gene>
<dbReference type="OrthoDB" id="9809047at2"/>
<dbReference type="InterPro" id="IPR000032">
    <property type="entry name" value="HPr-like"/>
</dbReference>
<keyword evidence="10" id="KW-1185">Reference proteome</keyword>
<dbReference type="InterPro" id="IPR035895">
    <property type="entry name" value="HPr-like_sf"/>
</dbReference>
<evidence type="ECO:0000313" key="7">
    <source>
        <dbReference type="EMBL" id="BAU31591.1"/>
    </source>
</evidence>
<dbReference type="NCBIfam" id="TIGR01003">
    <property type="entry name" value="PTS_HPr_family"/>
    <property type="match status" value="1"/>
</dbReference>
<comment type="function">
    <text evidence="1">General (non sugar-specific) component of the phosphoenolpyruvate-dependent sugar phosphotransferase system (sugar PTS). This major carbohydrate active-transport system catalyzes the phosphorylation of incoming sugar substrates concomitantly with their translocation across the cell membrane. The phosphoryl group from phosphoenolpyruvate (PEP) is transferred to the phosphoryl carrier protein HPr by enzyme I. Phospho-HPr then transfers it to the PTS EIIA domain.</text>
</comment>
<dbReference type="RefSeq" id="WP_096420819.1">
    <property type="nucleotide sequence ID" value="NZ_AP017315.1"/>
</dbReference>
<keyword evidence="5" id="KW-0598">Phosphotransferase system</keyword>
<evidence type="ECO:0000313" key="8">
    <source>
        <dbReference type="EMBL" id="RZT62219.1"/>
    </source>
</evidence>
<dbReference type="Gene3D" id="3.30.1340.10">
    <property type="entry name" value="HPr-like"/>
    <property type="match status" value="1"/>
</dbReference>
<dbReference type="SUPFAM" id="SSF55594">
    <property type="entry name" value="HPr-like"/>
    <property type="match status" value="1"/>
</dbReference>
<dbReference type="PANTHER" id="PTHR33705">
    <property type="entry name" value="PHOSPHOCARRIER PROTEIN HPR"/>
    <property type="match status" value="1"/>
</dbReference>
<dbReference type="EMBL" id="AP017315">
    <property type="protein sequence ID" value="BAU31591.1"/>
    <property type="molecule type" value="Genomic_DNA"/>
</dbReference>
<dbReference type="GO" id="GO:0005737">
    <property type="term" value="C:cytoplasm"/>
    <property type="evidence" value="ECO:0007669"/>
    <property type="project" value="UniProtKB-SubCell"/>
</dbReference>
<evidence type="ECO:0000256" key="2">
    <source>
        <dbReference type="ARBA" id="ARBA00004496"/>
    </source>
</evidence>
<protein>
    <recommendedName>
        <fullName evidence="3">Phosphocarrier protein HPr</fullName>
    </recommendedName>
</protein>
<dbReference type="KEGG" id="malk:MalAC0309_0723"/>
<proteinExistence type="predicted"/>
<evidence type="ECO:0000256" key="1">
    <source>
        <dbReference type="ARBA" id="ARBA00003681"/>
    </source>
</evidence>
<sequence length="87" mass="8902">MAERTLAVASANGLHARPAALFVKTVTDSGQQVQLTKGERSVNAASILGVVSLGIEHGDEVTVAVDGDNADATLDALVTFLSTDHDA</sequence>
<reference evidence="9" key="3">
    <citation type="submission" date="2015-12" db="EMBL/GenBank/DDBJ databases">
        <authorList>
            <person name="Shamseldin A."/>
            <person name="Moawad H."/>
            <person name="Abd El-Rahim W.M."/>
            <person name="Sadowsky M.J."/>
        </authorList>
    </citation>
    <scope>NUCLEOTIDE SEQUENCE [LARGE SCALE GENOMIC DNA]</scope>
    <source>
        <strain evidence="9">JAM AC0309</strain>
    </source>
</reference>
<dbReference type="EMBL" id="SGXT01000013">
    <property type="protein sequence ID" value="RZT62219.1"/>
    <property type="molecule type" value="Genomic_DNA"/>
</dbReference>
<dbReference type="Proteomes" id="UP000292408">
    <property type="component" value="Unassembled WGS sequence"/>
</dbReference>
<name>A0A0U4WUQ0_9MICO</name>
<reference evidence="7" key="2">
    <citation type="submission" date="2015-12" db="EMBL/GenBank/DDBJ databases">
        <authorList>
            <consortium name="Microcella alkaliphila JAM AC0309 genome sequencing consortium"/>
            <person name="Kurata A."/>
            <person name="Hirose Y."/>
            <person name="Kishimoto N."/>
            <person name="Kobayashi T."/>
        </authorList>
    </citation>
    <scope>NUCLEOTIDE SEQUENCE</scope>
    <source>
        <strain evidence="7">JAM AC0309</strain>
    </source>
</reference>
<dbReference type="CDD" id="cd00367">
    <property type="entry name" value="PTS-HPr_like"/>
    <property type="match status" value="1"/>
</dbReference>
<organism evidence="7 9">
    <name type="scientific">Microcella alkaliphila</name>
    <dbReference type="NCBI Taxonomy" id="279828"/>
    <lineage>
        <taxon>Bacteria</taxon>
        <taxon>Bacillati</taxon>
        <taxon>Actinomycetota</taxon>
        <taxon>Actinomycetes</taxon>
        <taxon>Micrococcales</taxon>
        <taxon>Microbacteriaceae</taxon>
        <taxon>Microcella</taxon>
    </lineage>
</organism>
<dbReference type="PROSITE" id="PS00369">
    <property type="entry name" value="PTS_HPR_HIS"/>
    <property type="match status" value="1"/>
</dbReference>
<evidence type="ECO:0000256" key="4">
    <source>
        <dbReference type="ARBA" id="ARBA00022490"/>
    </source>
</evidence>
<reference evidence="8 10" key="1">
    <citation type="journal article" date="2015" name="Stand. Genomic Sci.">
        <title>Genomic Encyclopedia of Bacterial and Archaeal Type Strains, Phase III: the genomes of soil and plant-associated and newly described type strains.</title>
        <authorList>
            <person name="Whitman W.B."/>
            <person name="Woyke T."/>
            <person name="Klenk H.P."/>
            <person name="Zhou Y."/>
            <person name="Lilburn T.G."/>
            <person name="Beck B.J."/>
            <person name="De Vos P."/>
            <person name="Vandamme P."/>
            <person name="Eisen J.A."/>
            <person name="Garrity G."/>
            <person name="Hugenholtz P."/>
            <person name="Kyrpides N.C."/>
        </authorList>
    </citation>
    <scope>NUCLEOTIDE SEQUENCE [LARGE SCALE GENOMIC DNA]</scope>
    <source>
        <strain evidence="8 10">AC4r</strain>
    </source>
</reference>